<feature type="region of interest" description="Disordered" evidence="1">
    <location>
        <begin position="88"/>
        <end position="108"/>
    </location>
</feature>
<accession>A0ABV7X7W7</accession>
<proteinExistence type="predicted"/>
<reference evidence="4" key="1">
    <citation type="journal article" date="2019" name="Int. J. Syst. Evol. Microbiol.">
        <title>The Global Catalogue of Microorganisms (GCM) 10K type strain sequencing project: providing services to taxonomists for standard genome sequencing and annotation.</title>
        <authorList>
            <consortium name="The Broad Institute Genomics Platform"/>
            <consortium name="The Broad Institute Genome Sequencing Center for Infectious Disease"/>
            <person name="Wu L."/>
            <person name="Ma J."/>
        </authorList>
    </citation>
    <scope>NUCLEOTIDE SEQUENCE [LARGE SCALE GENOMIC DNA]</scope>
    <source>
        <strain evidence="4">KCTC 42644</strain>
    </source>
</reference>
<dbReference type="Pfam" id="PF03781">
    <property type="entry name" value="FGE-sulfatase"/>
    <property type="match status" value="1"/>
</dbReference>
<evidence type="ECO:0000259" key="2">
    <source>
        <dbReference type="Pfam" id="PF03781"/>
    </source>
</evidence>
<dbReference type="InterPro" id="IPR042095">
    <property type="entry name" value="SUMF_sf"/>
</dbReference>
<dbReference type="SUPFAM" id="SSF56436">
    <property type="entry name" value="C-type lectin-like"/>
    <property type="match status" value="1"/>
</dbReference>
<feature type="domain" description="Sulfatase-modifying factor enzyme-like" evidence="2">
    <location>
        <begin position="185"/>
        <end position="233"/>
    </location>
</feature>
<feature type="compositionally biased region" description="Basic residues" evidence="1">
    <location>
        <begin position="49"/>
        <end position="59"/>
    </location>
</feature>
<gene>
    <name evidence="3" type="ORF">ACFOMD_02140</name>
</gene>
<sequence>MRGKSVAAEGVGCEGRGPPSGHDPDEALRVAKHAIGVPPALRGEPLSRHGVRRRSRVPRLPRLPRDGRHTRWPVRHRLAGRTPDYAQLTAGGVSERSPPRGGGAGGGLAERRLALGVRLALAPTPYPSPSGRGGFGPRRSEASACSARWPFPGAPLTHPPSFRRKPESSQASVWIPASAGMMACGWKQPPPACERHVVRGGSWGTIPSQQRLAERMSYVPTDRDDSIGIRLVRDLD</sequence>
<dbReference type="EMBL" id="JBHRXV010000001">
    <property type="protein sequence ID" value="MFC3711352.1"/>
    <property type="molecule type" value="Genomic_DNA"/>
</dbReference>
<dbReference type="InterPro" id="IPR005532">
    <property type="entry name" value="SUMF_dom"/>
</dbReference>
<dbReference type="InterPro" id="IPR016187">
    <property type="entry name" value="CTDL_fold"/>
</dbReference>
<feature type="region of interest" description="Disordered" evidence="1">
    <location>
        <begin position="1"/>
        <end position="69"/>
    </location>
</feature>
<protein>
    <submittedName>
        <fullName evidence="3">SUMF1/EgtB/PvdO family nonheme iron enzyme</fullName>
    </submittedName>
</protein>
<dbReference type="Gene3D" id="3.90.1580.10">
    <property type="entry name" value="paralog of FGE (formylglycine-generating enzyme)"/>
    <property type="match status" value="1"/>
</dbReference>
<evidence type="ECO:0000313" key="4">
    <source>
        <dbReference type="Proteomes" id="UP001595615"/>
    </source>
</evidence>
<dbReference type="Proteomes" id="UP001595615">
    <property type="component" value="Unassembled WGS sequence"/>
</dbReference>
<dbReference type="RefSeq" id="WP_380856089.1">
    <property type="nucleotide sequence ID" value="NZ_JBHRXV010000001.1"/>
</dbReference>
<evidence type="ECO:0000256" key="1">
    <source>
        <dbReference type="SAM" id="MobiDB-lite"/>
    </source>
</evidence>
<organism evidence="3 4">
    <name type="scientific">Sphingoaurantiacus capsulatus</name>
    <dbReference type="NCBI Taxonomy" id="1771310"/>
    <lineage>
        <taxon>Bacteria</taxon>
        <taxon>Pseudomonadati</taxon>
        <taxon>Pseudomonadota</taxon>
        <taxon>Alphaproteobacteria</taxon>
        <taxon>Sphingomonadales</taxon>
        <taxon>Sphingosinicellaceae</taxon>
        <taxon>Sphingoaurantiacus</taxon>
    </lineage>
</organism>
<keyword evidence="4" id="KW-1185">Reference proteome</keyword>
<evidence type="ECO:0000313" key="3">
    <source>
        <dbReference type="EMBL" id="MFC3711352.1"/>
    </source>
</evidence>
<comment type="caution">
    <text evidence="3">The sequence shown here is derived from an EMBL/GenBank/DDBJ whole genome shotgun (WGS) entry which is preliminary data.</text>
</comment>
<name>A0ABV7X7W7_9SPHN</name>